<dbReference type="EMBL" id="WXWW01000038">
    <property type="protein sequence ID" value="NAW63972.1"/>
    <property type="molecule type" value="Genomic_DNA"/>
</dbReference>
<dbReference type="Pfam" id="PF06254">
    <property type="entry name" value="YdaT_toxin"/>
    <property type="match status" value="1"/>
</dbReference>
<comment type="caution">
    <text evidence="1">The sequence shown here is derived from an EMBL/GenBank/DDBJ whole genome shotgun (WGS) entry which is preliminary data.</text>
</comment>
<dbReference type="AlphaFoldDB" id="A0A7X4W864"/>
<dbReference type="InterPro" id="IPR037042">
    <property type="entry name" value="YdaT-like_sf"/>
</dbReference>
<accession>A0A7X4W864</accession>
<reference evidence="1 2" key="1">
    <citation type="submission" date="2017-05" db="EMBL/GenBank/DDBJ databases">
        <title>High clonality and local adaptation shapes Vibrionaceae linages within an endangered oasis.</title>
        <authorList>
            <person name="Vazquez-Rosas-Landa M."/>
        </authorList>
    </citation>
    <scope>NUCLEOTIDE SEQUENCE [LARGE SCALE GENOMIC DNA]</scope>
    <source>
        <strain evidence="1 2">P46_P4S1P180</strain>
    </source>
</reference>
<sequence length="181" mass="20038">MQSLKSVTRNAVEGWRTEVSKNFIASKIAHFYHKLDLASESDAQRKVLLKVPGADDKNNEQNFWRYLEKPSDEAKATIMDLLPAVLAALPKARGCQMLNTFLNPLGFSVAVIGANEHTVNRDNLLAALSKESSEALVSVLKLPENASLDQLRTAYKEVQESAGSHEPLLQYIEAEMTRKAA</sequence>
<dbReference type="Proteomes" id="UP000465712">
    <property type="component" value="Unassembled WGS sequence"/>
</dbReference>
<evidence type="ECO:0000313" key="1">
    <source>
        <dbReference type="EMBL" id="NAW63972.1"/>
    </source>
</evidence>
<dbReference type="RefSeq" id="WP_161442481.1">
    <property type="nucleotide sequence ID" value="NZ_WXWW01000038.1"/>
</dbReference>
<name>A0A7X4W864_9GAMM</name>
<protein>
    <recommendedName>
        <fullName evidence="3">Bacterial toxin YdaT domain-containing protein</fullName>
    </recommendedName>
</protein>
<evidence type="ECO:0000313" key="2">
    <source>
        <dbReference type="Proteomes" id="UP000465712"/>
    </source>
</evidence>
<proteinExistence type="predicted"/>
<dbReference type="Gene3D" id="1.10.3600.10">
    <property type="entry name" value="Putative bacterial toxin ydaT"/>
    <property type="match status" value="1"/>
</dbReference>
<organism evidence="1 2">
    <name type="scientific">Photobacterium halotolerans</name>
    <dbReference type="NCBI Taxonomy" id="265726"/>
    <lineage>
        <taxon>Bacteria</taxon>
        <taxon>Pseudomonadati</taxon>
        <taxon>Pseudomonadota</taxon>
        <taxon>Gammaproteobacteria</taxon>
        <taxon>Vibrionales</taxon>
        <taxon>Vibrionaceae</taxon>
        <taxon>Photobacterium</taxon>
    </lineage>
</organism>
<gene>
    <name evidence="1" type="ORF">CAG72_01970</name>
</gene>
<evidence type="ECO:0008006" key="3">
    <source>
        <dbReference type="Google" id="ProtNLM"/>
    </source>
</evidence>
<dbReference type="InterPro" id="IPR009364">
    <property type="entry name" value="YdaT-like"/>
</dbReference>